<dbReference type="FunCoup" id="A0A1S3IVQ3">
    <property type="interactions" value="4"/>
</dbReference>
<evidence type="ECO:0000313" key="4">
    <source>
        <dbReference type="RefSeq" id="XP_013401624.1"/>
    </source>
</evidence>
<keyword evidence="1" id="KW-0106">Calcium</keyword>
<dbReference type="InterPro" id="IPR011992">
    <property type="entry name" value="EF-hand-dom_pair"/>
</dbReference>
<protein>
    <submittedName>
        <fullName evidence="4">Calexcitin-1</fullName>
    </submittedName>
</protein>
<feature type="domain" description="EF-hand" evidence="2">
    <location>
        <begin position="6"/>
        <end position="42"/>
    </location>
</feature>
<keyword evidence="3" id="KW-1185">Reference proteome</keyword>
<dbReference type="GeneID" id="106167387"/>
<dbReference type="OrthoDB" id="9974725at2759"/>
<accession>A0A1S3IVQ3</accession>
<dbReference type="Proteomes" id="UP000085678">
    <property type="component" value="Unplaced"/>
</dbReference>
<dbReference type="KEGG" id="lak:106167387"/>
<feature type="domain" description="EF-hand" evidence="2">
    <location>
        <begin position="103"/>
        <end position="138"/>
    </location>
</feature>
<sequence length="186" mass="21707">MALSPCQRSKLESMFTTFYDINRDGKIEWADFTEFIEKISAVNGWGETHEKRTSGLSTLKTIWEGLIKYADENFDNEVSHDEWFKMWDDVMKEATSKDKFPQWLNDYMNFMFDVTDTSGDGIVDEGEYVKAFQQYGVSDAKCKEAFQKFTNNGALKLDKKAFENLWHQYFTSSDENCLANHLFPRA</sequence>
<proteinExistence type="predicted"/>
<dbReference type="SUPFAM" id="SSF47473">
    <property type="entry name" value="EF-hand"/>
    <property type="match status" value="1"/>
</dbReference>
<dbReference type="PROSITE" id="PS00018">
    <property type="entry name" value="EF_HAND_1"/>
    <property type="match status" value="2"/>
</dbReference>
<name>A0A1S3IVQ3_LINAN</name>
<dbReference type="InParanoid" id="A0A1S3IVQ3"/>
<dbReference type="InterPro" id="IPR018247">
    <property type="entry name" value="EF_Hand_1_Ca_BS"/>
</dbReference>
<dbReference type="AlphaFoldDB" id="A0A1S3IVQ3"/>
<dbReference type="GO" id="GO:0005509">
    <property type="term" value="F:calcium ion binding"/>
    <property type="evidence" value="ECO:0007669"/>
    <property type="project" value="InterPro"/>
</dbReference>
<gene>
    <name evidence="4" type="primary">LOC106167387</name>
</gene>
<dbReference type="Gene3D" id="1.10.238.10">
    <property type="entry name" value="EF-hand"/>
    <property type="match status" value="1"/>
</dbReference>
<dbReference type="PROSITE" id="PS50222">
    <property type="entry name" value="EF_HAND_2"/>
    <property type="match status" value="2"/>
</dbReference>
<organism evidence="3 4">
    <name type="scientific">Lingula anatina</name>
    <name type="common">Brachiopod</name>
    <name type="synonym">Lingula unguis</name>
    <dbReference type="NCBI Taxonomy" id="7574"/>
    <lineage>
        <taxon>Eukaryota</taxon>
        <taxon>Metazoa</taxon>
        <taxon>Spiralia</taxon>
        <taxon>Lophotrochozoa</taxon>
        <taxon>Brachiopoda</taxon>
        <taxon>Linguliformea</taxon>
        <taxon>Lingulata</taxon>
        <taxon>Lingulida</taxon>
        <taxon>Linguloidea</taxon>
        <taxon>Lingulidae</taxon>
        <taxon>Lingula</taxon>
    </lineage>
</organism>
<evidence type="ECO:0000256" key="1">
    <source>
        <dbReference type="ARBA" id="ARBA00022837"/>
    </source>
</evidence>
<dbReference type="InterPro" id="IPR002048">
    <property type="entry name" value="EF_hand_dom"/>
</dbReference>
<reference evidence="4" key="1">
    <citation type="submission" date="2025-08" db="UniProtKB">
        <authorList>
            <consortium name="RefSeq"/>
        </authorList>
    </citation>
    <scope>IDENTIFICATION</scope>
    <source>
        <tissue evidence="4">Gonads</tissue>
    </source>
</reference>
<dbReference type="STRING" id="7574.A0A1S3IVQ3"/>
<dbReference type="OMA" id="WGETHEK"/>
<dbReference type="RefSeq" id="XP_013401624.1">
    <property type="nucleotide sequence ID" value="XM_013546170.1"/>
</dbReference>
<evidence type="ECO:0000313" key="3">
    <source>
        <dbReference type="Proteomes" id="UP000085678"/>
    </source>
</evidence>
<evidence type="ECO:0000259" key="2">
    <source>
        <dbReference type="PROSITE" id="PS50222"/>
    </source>
</evidence>